<gene>
    <name evidence="1" type="ORF">IXC47_08005</name>
</gene>
<evidence type="ECO:0000313" key="2">
    <source>
        <dbReference type="Proteomes" id="UP000657372"/>
    </source>
</evidence>
<accession>A0ABS0ESE2</accession>
<keyword evidence="2" id="KW-1185">Reference proteome</keyword>
<protein>
    <submittedName>
        <fullName evidence="1">Uncharacterized protein</fullName>
    </submittedName>
</protein>
<reference evidence="1 2" key="1">
    <citation type="submission" date="2020-11" db="EMBL/GenBank/DDBJ databases">
        <title>WGS of Herminiimonas contaminans strain Marseille-Q4544 isolated from planarians Schmidtea mediterranea.</title>
        <authorList>
            <person name="Kangale L."/>
        </authorList>
    </citation>
    <scope>NUCLEOTIDE SEQUENCE [LARGE SCALE GENOMIC DNA]</scope>
    <source>
        <strain evidence="1 2">Marseille-Q4544</strain>
    </source>
</reference>
<evidence type="ECO:0000313" key="1">
    <source>
        <dbReference type="EMBL" id="MBF8177620.1"/>
    </source>
</evidence>
<dbReference type="EMBL" id="JADOEL010000004">
    <property type="protein sequence ID" value="MBF8177620.1"/>
    <property type="molecule type" value="Genomic_DNA"/>
</dbReference>
<dbReference type="Proteomes" id="UP000657372">
    <property type="component" value="Unassembled WGS sequence"/>
</dbReference>
<dbReference type="RefSeq" id="WP_195875206.1">
    <property type="nucleotide sequence ID" value="NZ_JADOEL010000004.1"/>
</dbReference>
<name>A0ABS0ESE2_9BURK</name>
<organism evidence="1 2">
    <name type="scientific">Herminiimonas contaminans</name>
    <dbReference type="NCBI Taxonomy" id="1111140"/>
    <lineage>
        <taxon>Bacteria</taxon>
        <taxon>Pseudomonadati</taxon>
        <taxon>Pseudomonadota</taxon>
        <taxon>Betaproteobacteria</taxon>
        <taxon>Burkholderiales</taxon>
        <taxon>Oxalobacteraceae</taxon>
        <taxon>Herminiimonas</taxon>
    </lineage>
</organism>
<sequence>MKATIRLTGTGFRAALEDGRQFEREGIEDLAKDIFNAGITFNEAFCGDWRDGDDILMIGSQIALKAELRRLEKD</sequence>
<comment type="caution">
    <text evidence="1">The sequence shown here is derived from an EMBL/GenBank/DDBJ whole genome shotgun (WGS) entry which is preliminary data.</text>
</comment>
<proteinExistence type="predicted"/>